<dbReference type="Gene3D" id="3.10.490.20">
    <property type="match status" value="2"/>
</dbReference>
<evidence type="ECO:0000313" key="8">
    <source>
        <dbReference type="EMBL" id="KAB7496622.1"/>
    </source>
</evidence>
<dbReference type="CDD" id="cd00009">
    <property type="entry name" value="AAA"/>
    <property type="match status" value="1"/>
</dbReference>
<dbReference type="InterPro" id="IPR024743">
    <property type="entry name" value="Dynein_HC_stalk"/>
</dbReference>
<dbReference type="Pfam" id="PF12780">
    <property type="entry name" value="AAA_8"/>
    <property type="match status" value="1"/>
</dbReference>
<dbReference type="InterPro" id="IPR035706">
    <property type="entry name" value="AAA_9"/>
</dbReference>
<keyword evidence="9" id="KW-1185">Reference proteome</keyword>
<dbReference type="Pfam" id="PF18198">
    <property type="entry name" value="AAA_lid_11"/>
    <property type="match status" value="1"/>
</dbReference>
<evidence type="ECO:0000259" key="7">
    <source>
        <dbReference type="SMART" id="SM00382"/>
    </source>
</evidence>
<gene>
    <name evidence="8" type="primary">Dnah3</name>
    <name evidence="8" type="ORF">Anas_05152</name>
</gene>
<evidence type="ECO:0000256" key="6">
    <source>
        <dbReference type="SAM" id="MobiDB-lite"/>
    </source>
</evidence>
<feature type="domain" description="AAA+ ATPase" evidence="7">
    <location>
        <begin position="235"/>
        <end position="382"/>
    </location>
</feature>
<dbReference type="InterPro" id="IPR041589">
    <property type="entry name" value="DNAH3_AAA_lid_1"/>
</dbReference>
<dbReference type="Gene3D" id="1.20.920.20">
    <property type="match status" value="1"/>
</dbReference>
<dbReference type="InterPro" id="IPR041466">
    <property type="entry name" value="Dynein_AAA5_ext"/>
</dbReference>
<accession>A0A5N5SRN9</accession>
<dbReference type="GO" id="GO:0030286">
    <property type="term" value="C:dynein complex"/>
    <property type="evidence" value="ECO:0007669"/>
    <property type="project" value="InterPro"/>
</dbReference>
<dbReference type="GO" id="GO:0051959">
    <property type="term" value="F:dynein light intermediate chain binding"/>
    <property type="evidence" value="ECO:0007669"/>
    <property type="project" value="InterPro"/>
</dbReference>
<feature type="compositionally biased region" description="Acidic residues" evidence="6">
    <location>
        <begin position="2102"/>
        <end position="2123"/>
    </location>
</feature>
<dbReference type="InterPro" id="IPR024317">
    <property type="entry name" value="Dynein_heavy_chain_D4_dom"/>
</dbReference>
<keyword evidence="4" id="KW-0966">Cell projection</keyword>
<dbReference type="EMBL" id="SEYY01021181">
    <property type="protein sequence ID" value="KAB7496622.1"/>
    <property type="molecule type" value="Genomic_DNA"/>
</dbReference>
<dbReference type="InterPro" id="IPR043160">
    <property type="entry name" value="Dynein_C_barrel"/>
</dbReference>
<dbReference type="FunFam" id="1.20.1270.280:FF:000001">
    <property type="entry name" value="dynein heavy chain 7, axonemal"/>
    <property type="match status" value="1"/>
</dbReference>
<sequence>MTILFETSDLEQASPATVSRCGMVYMETKQLGWKPLKCSYLKTLPEVVTQVIKEALSEIIDWLLPPLLTFVFKKCKVVIKTSEVYLFKSFTRILNSLLDQIIEAGKPLGPKISEPKMDSMLQSFIIFSIPWSIGSTLTDSSRKLFDHYLRQLLYGRLENFPCPEAFVLTRSTLYPDNGKVYDYFFDGSSQKWISWSDMISEDRLNLPSGIKPSQVIIPTTDTVRQEYFIKSFLEHKIPLLLLGPTGTGKSAITSTFLANLPKEKYIVNVINFSAKSSASQTQDVIMSKVDRRRKGVFGPAMGRKYVIFIDDVNLPQKEEFGAQPPIEFLRQWLDHEHFYDKKDSSKVELVDSLFIAAMSPPGDGRNNIPERFLRHLNVLSLHPFDSATLDKIYGTIVQWHLGGHSDTSMKRLHKPLIIATKEVYQTCLTSFLPTPSKCHYMFNLRDFAKVIQGVLMVPVDFISSVDKFFRLWVHEVYRVFNDRLCDEEDRNEFFKVVRTAGEKSFRLNMSMVLSHLKPEKEELKPHHLDNLIFGDYLFSEEEAKVYDEISDTAQVQKVMEGYLQEYNMVSKSSMSLVMFPYIMQHISRVSRVLKQEYGHLLLIGLSGSGRHSITKLASFMANFDVFQLIEEDFVEDLNLLMNAGDLPNLYSNEERSEILEKVQTVMKEEGLEATNKMDASPLSLYNFYTERVKKNLHIVLVMSPLGDTFRRRLRMFPSLVNCCTIDWFSSWPEDALDKVARNVLKGSVLDESHLMKCVTICKEFHYSLQSFADRLLEEFGRRIYITPTTYLDLVFTVKTLLNMKQTDIKNLRQRYLTGLQKLAEAEQMITDLQEELKSLQPRLIQTSTNTEALMINIEQDTVQVEKKKELVAADEAVANKKFADAQAIKDDCEKELAKAVPALSAATEALNTLRQDDVRVVKAMKNPPSGVKMVMEAVCVMLDVKPERKPDKSGKIVDDYWGPSQKLLGDFRLLPNLLLYDKDNISPKIISVVREKYYSHPDFDPKKIRNTSTACEGLCRWVRAMVVYDQVIKIVAPKKEALEAANQELALQNEKLEMKRKELREVTDKLQALNDEFTKKQKEKKDLEDSIVRCEQKRDRSERLIGGLGGERGRWSEAAHELSEQLEHIVGDVMVSAALIAYLGPFTVEIRKVCLEKWTRICTEKGISCSDSYSLSSTLGDPVQIRTWHVAGLPVDQFSIDNAIIINHTRRWPLMIDPQGQANKWIRNMEAHNNLLIVKQSDPSLTDVLLKALQNGLPLLIENIGEEISPLLDPVLLKATFKQQGVEHIRLGDLVTEYNPKFKLYITSRLQNPHYLPRTTAKVTLINFLITKMGLENQLLGLVVSHERPELEERKNSLLMESAQNRKSLQRTQEKILEVLSTAGQNLLEDEKAIEIMSSSRGCVSEDIWKFLIIGGNSLHESTRPKPAVNWLQEKAWNNILAASKCKSLSGLDKAVASNISKWKTFYDSSHPEVETLPEPFSKIKNLELLAVLKCLRPDRIKTSVQNIIRSELGEEFLVPPPFDLKSTFETTTRSTPVVFILTPGSDPITPLLRFSETLGLDQENIEVVSLGQGQEGHAESTLRQGAEEGSWVILQNCHLAQSWLPRLEVICDEVLKAPSTKPEFRLWFSSYPCTAFPISLLQDAIKITNEAPGGLRANLLKSYQSDPISNEDFFTSVGTPSGFQRLIFGLCFFHALVQERKAFGPLGWNVPYEFNEADLRISLKQLQMLLSENTEAAPLEALTYLTGECNYGGRVTDDQDRRLLMCLLHSFCNQDIINKPGYKVFGIVEFGIPQSNLWDEHIHHLKTLPMEAPPSVFGLHDNATLAKDNRETDKLLNSILALEPRLNINSRSESSSEVVLDLALEILARLPSLFDLSEVERKHPLSYTQSLNTVLRQEILRYNRLTSCIRSTLKEVHKAVRGEAILSEELEGIYKALLVGRVPDAWMTRSYPSKKRLASYISDLIHRLKFFQRWIEDQIPDVFWFSGFFFPHSFLTGIRQNFARRHKVPIDRVVIEFKVMEKEVEDIIQECIKPNFVELPEVIDCLPSPEMRGKYDVVDTDFETEIEDEVIETEDSDGGAEGGDGADNGNGETTSGKAAEDGTEEDERDIVETAEEGEEGEEESKIANVDEKIYKVIPKQWKGGAYTWGFFLEGARWDRQRKCLAELSDKKLHDSLPIILFQPVIVPPPEESDSKCINDKPIKIEVTPPVKEDNSNSQLNDLSYACPVYRTSERQGTISTTGHSSNYILDLHLPSNQPSNHWVMRGVAALTQLDD</sequence>
<dbReference type="InterPro" id="IPR027417">
    <property type="entry name" value="P-loop_NTPase"/>
</dbReference>
<dbReference type="GO" id="GO:0008569">
    <property type="term" value="F:minus-end-directed microtubule motor activity"/>
    <property type="evidence" value="ECO:0007669"/>
    <property type="project" value="InterPro"/>
</dbReference>
<evidence type="ECO:0000313" key="9">
    <source>
        <dbReference type="Proteomes" id="UP000326759"/>
    </source>
</evidence>
<dbReference type="FunFam" id="3.40.50.300:FF:000362">
    <property type="entry name" value="Dynein, axonemal, heavy chain 6"/>
    <property type="match status" value="1"/>
</dbReference>
<dbReference type="Gene3D" id="1.20.1270.280">
    <property type="match status" value="1"/>
</dbReference>
<feature type="compositionally biased region" description="Gly residues" evidence="6">
    <location>
        <begin position="2080"/>
        <end position="2089"/>
    </location>
</feature>
<dbReference type="GO" id="GO:0005930">
    <property type="term" value="C:axoneme"/>
    <property type="evidence" value="ECO:0007669"/>
    <property type="project" value="UniProtKB-SubCell"/>
</dbReference>
<comment type="similarity">
    <text evidence="2">Belongs to the dynein heavy chain family.</text>
</comment>
<dbReference type="Proteomes" id="UP000326759">
    <property type="component" value="Unassembled WGS sequence"/>
</dbReference>
<feature type="region of interest" description="Disordered" evidence="6">
    <location>
        <begin position="2071"/>
        <end position="2126"/>
    </location>
</feature>
<dbReference type="Pfam" id="PF17857">
    <property type="entry name" value="AAA_lid_1"/>
    <property type="match status" value="1"/>
</dbReference>
<dbReference type="FunFam" id="3.40.50.300:FF:001145">
    <property type="entry name" value="Putative dynein heavy chain"/>
    <property type="match status" value="1"/>
</dbReference>
<reference evidence="8 9" key="1">
    <citation type="journal article" date="2019" name="PLoS Biol.">
        <title>Sex chromosomes control vertical transmission of feminizing Wolbachia symbionts in an isopod.</title>
        <authorList>
            <person name="Becking T."/>
            <person name="Chebbi M.A."/>
            <person name="Giraud I."/>
            <person name="Moumen B."/>
            <person name="Laverre T."/>
            <person name="Caubet Y."/>
            <person name="Peccoud J."/>
            <person name="Gilbert C."/>
            <person name="Cordaux R."/>
        </authorList>
    </citation>
    <scope>NUCLEOTIDE SEQUENCE [LARGE SCALE GENOMIC DNA]</scope>
    <source>
        <strain evidence="8">ANa2</strain>
        <tissue evidence="8">Whole body excluding digestive tract and cuticle</tissue>
    </source>
</reference>
<dbReference type="SUPFAM" id="SSF52540">
    <property type="entry name" value="P-loop containing nucleoside triphosphate hydrolases"/>
    <property type="match status" value="2"/>
</dbReference>
<dbReference type="FunFam" id="3.10.490.20:FF:000009">
    <property type="entry name" value="Dynein heavy chain 4"/>
    <property type="match status" value="1"/>
</dbReference>
<dbReference type="Pfam" id="PF17852">
    <property type="entry name" value="Dynein_AAA_lid"/>
    <property type="match status" value="1"/>
</dbReference>
<dbReference type="Pfam" id="PF12775">
    <property type="entry name" value="AAA_7"/>
    <property type="match status" value="1"/>
</dbReference>
<dbReference type="Gene3D" id="1.10.8.720">
    <property type="entry name" value="Region D6 of dynein motor"/>
    <property type="match status" value="1"/>
</dbReference>
<dbReference type="Pfam" id="PF12781">
    <property type="entry name" value="AAA_9"/>
    <property type="match status" value="1"/>
</dbReference>
<dbReference type="FunFam" id="1.20.920.20:FF:000006">
    <property type="entry name" value="Dynein, axonemal, heavy chain 6"/>
    <property type="match status" value="1"/>
</dbReference>
<dbReference type="GO" id="GO:0045505">
    <property type="term" value="F:dynein intermediate chain binding"/>
    <property type="evidence" value="ECO:0007669"/>
    <property type="project" value="InterPro"/>
</dbReference>
<evidence type="ECO:0000256" key="4">
    <source>
        <dbReference type="ARBA" id="ARBA00023273"/>
    </source>
</evidence>
<dbReference type="OrthoDB" id="5593012at2759"/>
<dbReference type="InterPro" id="IPR003593">
    <property type="entry name" value="AAA+_ATPase"/>
</dbReference>
<comment type="caution">
    <text evidence="8">The sequence shown here is derived from an EMBL/GenBank/DDBJ whole genome shotgun (WGS) entry which is preliminary data.</text>
</comment>
<feature type="coiled-coil region" evidence="5">
    <location>
        <begin position="1039"/>
        <end position="1104"/>
    </location>
</feature>
<evidence type="ECO:0000256" key="2">
    <source>
        <dbReference type="ARBA" id="ARBA00008887"/>
    </source>
</evidence>
<dbReference type="InterPro" id="IPR026983">
    <property type="entry name" value="DHC"/>
</dbReference>
<dbReference type="Pfam" id="PF03028">
    <property type="entry name" value="Dynein_heavy"/>
    <property type="match status" value="1"/>
</dbReference>
<dbReference type="InterPro" id="IPR041658">
    <property type="entry name" value="AAA_lid_11"/>
</dbReference>
<organism evidence="8 9">
    <name type="scientific">Armadillidium nasatum</name>
    <dbReference type="NCBI Taxonomy" id="96803"/>
    <lineage>
        <taxon>Eukaryota</taxon>
        <taxon>Metazoa</taxon>
        <taxon>Ecdysozoa</taxon>
        <taxon>Arthropoda</taxon>
        <taxon>Crustacea</taxon>
        <taxon>Multicrustacea</taxon>
        <taxon>Malacostraca</taxon>
        <taxon>Eumalacostraca</taxon>
        <taxon>Peracarida</taxon>
        <taxon>Isopoda</taxon>
        <taxon>Oniscidea</taxon>
        <taxon>Crinocheta</taxon>
        <taxon>Armadillidiidae</taxon>
        <taxon>Armadillidium</taxon>
    </lineage>
</organism>
<dbReference type="InterPro" id="IPR042219">
    <property type="entry name" value="AAA_lid_11_sf"/>
</dbReference>
<keyword evidence="3" id="KW-0969">Cilium</keyword>
<dbReference type="FunFam" id="1.10.8.720:FF:000001">
    <property type="entry name" value="dynein heavy chain 7, axonemal"/>
    <property type="match status" value="1"/>
</dbReference>
<dbReference type="Pfam" id="PF12777">
    <property type="entry name" value="MT"/>
    <property type="match status" value="1"/>
</dbReference>
<dbReference type="Gene3D" id="6.10.140.1060">
    <property type="match status" value="1"/>
</dbReference>
<dbReference type="Pfam" id="PF18199">
    <property type="entry name" value="Dynein_C"/>
    <property type="match status" value="2"/>
</dbReference>
<dbReference type="GO" id="GO:0007018">
    <property type="term" value="P:microtubule-based movement"/>
    <property type="evidence" value="ECO:0007669"/>
    <property type="project" value="InterPro"/>
</dbReference>
<dbReference type="Gene3D" id="1.10.472.130">
    <property type="match status" value="1"/>
</dbReference>
<dbReference type="Gene3D" id="1.20.920.30">
    <property type="match status" value="1"/>
</dbReference>
<protein>
    <submittedName>
        <fullName evidence="8">Dynein heavy chain 3, axonemal</fullName>
    </submittedName>
</protein>
<evidence type="ECO:0000256" key="5">
    <source>
        <dbReference type="SAM" id="Coils"/>
    </source>
</evidence>
<name>A0A5N5SRN9_9CRUS</name>
<dbReference type="SMART" id="SM00382">
    <property type="entry name" value="AAA"/>
    <property type="match status" value="1"/>
</dbReference>
<dbReference type="InterPro" id="IPR041228">
    <property type="entry name" value="Dynein_C"/>
</dbReference>
<dbReference type="Gene3D" id="3.40.50.300">
    <property type="entry name" value="P-loop containing nucleotide triphosphate hydrolases"/>
    <property type="match status" value="5"/>
</dbReference>
<dbReference type="PANTHER" id="PTHR22878">
    <property type="entry name" value="DYNEIN HEAVY CHAIN 6, AXONEMAL-LIKE-RELATED"/>
    <property type="match status" value="1"/>
</dbReference>
<dbReference type="FunFam" id="1.20.920.30:FF:000002">
    <property type="entry name" value="Dynein axonemal heavy chain 3"/>
    <property type="match status" value="1"/>
</dbReference>
<keyword evidence="5" id="KW-0175">Coiled coil</keyword>
<dbReference type="PANTHER" id="PTHR22878:SF71">
    <property type="entry name" value="DYNEIN, AXONEMAL, HEAVY CHAIN 3"/>
    <property type="match status" value="1"/>
</dbReference>
<comment type="subcellular location">
    <subcellularLocation>
        <location evidence="1">Cytoplasm</location>
        <location evidence="1">Cytoskeleton</location>
        <location evidence="1">Cilium axoneme</location>
    </subcellularLocation>
</comment>
<dbReference type="InterPro" id="IPR004273">
    <property type="entry name" value="Dynein_heavy_D6_P-loop"/>
</dbReference>
<proteinExistence type="inferred from homology"/>
<evidence type="ECO:0000256" key="3">
    <source>
        <dbReference type="ARBA" id="ARBA00023069"/>
    </source>
</evidence>
<evidence type="ECO:0000256" key="1">
    <source>
        <dbReference type="ARBA" id="ARBA00004430"/>
    </source>
</evidence>